<name>A0ABV8NPR9_9SPHI</name>
<protein>
    <submittedName>
        <fullName evidence="2">Uncharacterized protein</fullName>
    </submittedName>
</protein>
<dbReference type="EMBL" id="JBHSBY010000122">
    <property type="protein sequence ID" value="MFC4197617.1"/>
    <property type="molecule type" value="Genomic_DNA"/>
</dbReference>
<gene>
    <name evidence="2" type="ORF">ACFOUY_13010</name>
</gene>
<accession>A0ABV8NPR9</accession>
<feature type="transmembrane region" description="Helical" evidence="1">
    <location>
        <begin position="16"/>
        <end position="37"/>
    </location>
</feature>
<reference evidence="3" key="1">
    <citation type="journal article" date="2019" name="Int. J. Syst. Evol. Microbiol.">
        <title>The Global Catalogue of Microorganisms (GCM) 10K type strain sequencing project: providing services to taxonomists for standard genome sequencing and annotation.</title>
        <authorList>
            <consortium name="The Broad Institute Genomics Platform"/>
            <consortium name="The Broad Institute Genome Sequencing Center for Infectious Disease"/>
            <person name="Wu L."/>
            <person name="Ma J."/>
        </authorList>
    </citation>
    <scope>NUCLEOTIDE SEQUENCE [LARGE SCALE GENOMIC DNA]</scope>
    <source>
        <strain evidence="3">CCM 8689</strain>
    </source>
</reference>
<keyword evidence="1" id="KW-0812">Transmembrane</keyword>
<organism evidence="2 3">
    <name type="scientific">Pedobacter jamesrossensis</name>
    <dbReference type="NCBI Taxonomy" id="1908238"/>
    <lineage>
        <taxon>Bacteria</taxon>
        <taxon>Pseudomonadati</taxon>
        <taxon>Bacteroidota</taxon>
        <taxon>Sphingobacteriia</taxon>
        <taxon>Sphingobacteriales</taxon>
        <taxon>Sphingobacteriaceae</taxon>
        <taxon>Pedobacter</taxon>
    </lineage>
</organism>
<keyword evidence="1" id="KW-1133">Transmembrane helix</keyword>
<comment type="caution">
    <text evidence="2">The sequence shown here is derived from an EMBL/GenBank/DDBJ whole genome shotgun (WGS) entry which is preliminary data.</text>
</comment>
<dbReference type="RefSeq" id="WP_378961226.1">
    <property type="nucleotide sequence ID" value="NZ_JBHRXC010000016.1"/>
</dbReference>
<evidence type="ECO:0000313" key="3">
    <source>
        <dbReference type="Proteomes" id="UP001595792"/>
    </source>
</evidence>
<keyword evidence="3" id="KW-1185">Reference proteome</keyword>
<keyword evidence="1" id="KW-0472">Membrane</keyword>
<evidence type="ECO:0000313" key="2">
    <source>
        <dbReference type="EMBL" id="MFC4197617.1"/>
    </source>
</evidence>
<sequence length="56" mass="6630">MDQCRKQVQIEMSNKMMATFLIALGVFVLLTYVFKFIESKSEWIQKIEKQFVAKNP</sequence>
<proteinExistence type="predicted"/>
<dbReference type="Proteomes" id="UP001595792">
    <property type="component" value="Unassembled WGS sequence"/>
</dbReference>
<evidence type="ECO:0000256" key="1">
    <source>
        <dbReference type="SAM" id="Phobius"/>
    </source>
</evidence>